<evidence type="ECO:0000256" key="1">
    <source>
        <dbReference type="ARBA" id="ARBA00002190"/>
    </source>
</evidence>
<dbReference type="EMBL" id="BONY01000031">
    <property type="protein sequence ID" value="GIH06914.1"/>
    <property type="molecule type" value="Genomic_DNA"/>
</dbReference>
<evidence type="ECO:0000256" key="2">
    <source>
        <dbReference type="ARBA" id="ARBA00010961"/>
    </source>
</evidence>
<keyword evidence="3 6" id="KW-0815">Transposition</keyword>
<gene>
    <name evidence="8" type="ORF">Rhe02_49810</name>
</gene>
<dbReference type="AlphaFoldDB" id="A0A8J3QA39"/>
<evidence type="ECO:0000256" key="4">
    <source>
        <dbReference type="ARBA" id="ARBA00023125"/>
    </source>
</evidence>
<proteinExistence type="inferred from homology"/>
<evidence type="ECO:0000313" key="8">
    <source>
        <dbReference type="EMBL" id="GIH06914.1"/>
    </source>
</evidence>
<keyword evidence="4 6" id="KW-0238">DNA-binding</keyword>
<comment type="similarity">
    <text evidence="2 6">Belongs to the transposase mutator family.</text>
</comment>
<keyword evidence="6" id="KW-0814">Transposable element</keyword>
<dbReference type="GO" id="GO:0004803">
    <property type="term" value="F:transposase activity"/>
    <property type="evidence" value="ECO:0007669"/>
    <property type="project" value="UniProtKB-UniRule"/>
</dbReference>
<dbReference type="PANTHER" id="PTHR33217:SF8">
    <property type="entry name" value="MUTATOR FAMILY TRANSPOSASE"/>
    <property type="match status" value="1"/>
</dbReference>
<feature type="region of interest" description="Disordered" evidence="7">
    <location>
        <begin position="1"/>
        <end position="20"/>
    </location>
</feature>
<dbReference type="GO" id="GO:0006313">
    <property type="term" value="P:DNA transposition"/>
    <property type="evidence" value="ECO:0007669"/>
    <property type="project" value="UniProtKB-UniRule"/>
</dbReference>
<keyword evidence="9" id="KW-1185">Reference proteome</keyword>
<dbReference type="InterPro" id="IPR001207">
    <property type="entry name" value="Transposase_mutator"/>
</dbReference>
<evidence type="ECO:0000256" key="7">
    <source>
        <dbReference type="SAM" id="MobiDB-lite"/>
    </source>
</evidence>
<evidence type="ECO:0000313" key="9">
    <source>
        <dbReference type="Proteomes" id="UP000612899"/>
    </source>
</evidence>
<evidence type="ECO:0000256" key="5">
    <source>
        <dbReference type="ARBA" id="ARBA00023172"/>
    </source>
</evidence>
<name>A0A8J3QA39_9ACTN</name>
<dbReference type="Pfam" id="PF00872">
    <property type="entry name" value="Transposase_mut"/>
    <property type="match status" value="1"/>
</dbReference>
<evidence type="ECO:0000256" key="3">
    <source>
        <dbReference type="ARBA" id="ARBA00022578"/>
    </source>
</evidence>
<keyword evidence="5 6" id="KW-0233">DNA recombination</keyword>
<organism evidence="8 9">
    <name type="scientific">Rhizocola hellebori</name>
    <dbReference type="NCBI Taxonomy" id="1392758"/>
    <lineage>
        <taxon>Bacteria</taxon>
        <taxon>Bacillati</taxon>
        <taxon>Actinomycetota</taxon>
        <taxon>Actinomycetes</taxon>
        <taxon>Micromonosporales</taxon>
        <taxon>Micromonosporaceae</taxon>
        <taxon>Rhizocola</taxon>
    </lineage>
</organism>
<dbReference type="Proteomes" id="UP000612899">
    <property type="component" value="Unassembled WGS sequence"/>
</dbReference>
<evidence type="ECO:0000256" key="6">
    <source>
        <dbReference type="RuleBase" id="RU365089"/>
    </source>
</evidence>
<accession>A0A8J3QA39</accession>
<protein>
    <recommendedName>
        <fullName evidence="6">Mutator family transposase</fullName>
    </recommendedName>
</protein>
<comment type="caution">
    <text evidence="8">The sequence shown here is derived from an EMBL/GenBank/DDBJ whole genome shotgun (WGS) entry which is preliminary data.</text>
</comment>
<reference evidence="8" key="1">
    <citation type="submission" date="2021-01" db="EMBL/GenBank/DDBJ databases">
        <title>Whole genome shotgun sequence of Rhizocola hellebori NBRC 109834.</title>
        <authorList>
            <person name="Komaki H."/>
            <person name="Tamura T."/>
        </authorList>
    </citation>
    <scope>NUCLEOTIDE SEQUENCE</scope>
    <source>
        <strain evidence="8">NBRC 109834</strain>
    </source>
</reference>
<dbReference type="PANTHER" id="PTHR33217">
    <property type="entry name" value="TRANSPOSASE FOR INSERTION SEQUENCE ELEMENT IS1081"/>
    <property type="match status" value="1"/>
</dbReference>
<dbReference type="GO" id="GO:0003677">
    <property type="term" value="F:DNA binding"/>
    <property type="evidence" value="ECO:0007669"/>
    <property type="project" value="UniProtKB-UniRule"/>
</dbReference>
<comment type="function">
    <text evidence="1 6">Required for the transposition of the insertion element.</text>
</comment>
<sequence>MEVLGELTQRHNGSVPQPLSGLHHGELAGYEDWQSRPLDAVYPVIVIDSLTVKTRDAASAGGVAIHVILGLDCEGYRHVLGLWRADGDAGPFWLTALGELKTRGVADVCVVCCDDNTAIPEAVAATWPQAVVQRSVVRLTRACLHYATRQDRTPLAQSLRAIQTAASERAATVALEAFAKRWQVQYPAVVRLWREHWADFAALWKLPPEVRRVIYTTSHVESMNTALRKVVRDHGQFASGQTALAALYLALQEERSLDGGSKCPAWKPALQAFTVTFDGRLPIP</sequence>